<accession>A0A0P1AGA2</accession>
<organism evidence="1 2">
    <name type="scientific">Plasmopara halstedii</name>
    <name type="common">Downy mildew of sunflower</name>
    <dbReference type="NCBI Taxonomy" id="4781"/>
    <lineage>
        <taxon>Eukaryota</taxon>
        <taxon>Sar</taxon>
        <taxon>Stramenopiles</taxon>
        <taxon>Oomycota</taxon>
        <taxon>Peronosporomycetes</taxon>
        <taxon>Peronosporales</taxon>
        <taxon>Peronosporaceae</taxon>
        <taxon>Plasmopara</taxon>
    </lineage>
</organism>
<keyword evidence="2" id="KW-1185">Reference proteome</keyword>
<reference evidence="2" key="1">
    <citation type="submission" date="2014-09" db="EMBL/GenBank/DDBJ databases">
        <authorList>
            <person name="Sharma Rahul"/>
            <person name="Thines Marco"/>
        </authorList>
    </citation>
    <scope>NUCLEOTIDE SEQUENCE [LARGE SCALE GENOMIC DNA]</scope>
</reference>
<name>A0A0P1AGA2_PLAHL</name>
<dbReference type="EMBL" id="CCYD01000442">
    <property type="protein sequence ID" value="CEG39909.1"/>
    <property type="molecule type" value="Genomic_DNA"/>
</dbReference>
<dbReference type="Proteomes" id="UP000054928">
    <property type="component" value="Unassembled WGS sequence"/>
</dbReference>
<dbReference type="AlphaFoldDB" id="A0A0P1AGA2"/>
<dbReference type="RefSeq" id="XP_024576278.1">
    <property type="nucleotide sequence ID" value="XM_024725508.1"/>
</dbReference>
<sequence>MTIPVSSSDLSHTGNFFTVFCEDARSNNRMKPKTAIDNCFCWSSSFVNAAKEHKTSLGKEQLEDRNKQGNSMLRYRFLFHG</sequence>
<protein>
    <submittedName>
        <fullName evidence="1">Uncharacterized protein</fullName>
    </submittedName>
</protein>
<evidence type="ECO:0000313" key="2">
    <source>
        <dbReference type="Proteomes" id="UP000054928"/>
    </source>
</evidence>
<proteinExistence type="predicted"/>
<evidence type="ECO:0000313" key="1">
    <source>
        <dbReference type="EMBL" id="CEG39909.1"/>
    </source>
</evidence>
<dbReference type="GeneID" id="36405191"/>